<evidence type="ECO:0000313" key="3">
    <source>
        <dbReference type="Proteomes" id="UP001596230"/>
    </source>
</evidence>
<keyword evidence="3" id="KW-1185">Reference proteome</keyword>
<protein>
    <submittedName>
        <fullName evidence="2">Sugar dehydrogenase complex small subunit</fullName>
    </submittedName>
</protein>
<dbReference type="PROSITE" id="PS51318">
    <property type="entry name" value="TAT"/>
    <property type="match status" value="1"/>
</dbReference>
<comment type="caution">
    <text evidence="2">The sequence shown here is derived from an EMBL/GenBank/DDBJ whole genome shotgun (WGS) entry which is preliminary data.</text>
</comment>
<organism evidence="2 3">
    <name type="scientific">Tatumella terrea</name>
    <dbReference type="NCBI Taxonomy" id="419007"/>
    <lineage>
        <taxon>Bacteria</taxon>
        <taxon>Pseudomonadati</taxon>
        <taxon>Pseudomonadota</taxon>
        <taxon>Gammaproteobacteria</taxon>
        <taxon>Enterobacterales</taxon>
        <taxon>Erwiniaceae</taxon>
        <taxon>Tatumella</taxon>
    </lineage>
</organism>
<name>A0ABW1W046_9GAMM</name>
<feature type="signal peptide" evidence="1">
    <location>
        <begin position="1"/>
        <end position="34"/>
    </location>
</feature>
<proteinExistence type="predicted"/>
<evidence type="ECO:0000313" key="2">
    <source>
        <dbReference type="EMBL" id="MFC6379371.1"/>
    </source>
</evidence>
<reference evidence="3" key="1">
    <citation type="journal article" date="2019" name="Int. J. Syst. Evol. Microbiol.">
        <title>The Global Catalogue of Microorganisms (GCM) 10K type strain sequencing project: providing services to taxonomists for standard genome sequencing and annotation.</title>
        <authorList>
            <consortium name="The Broad Institute Genomics Platform"/>
            <consortium name="The Broad Institute Genome Sequencing Center for Infectious Disease"/>
            <person name="Wu L."/>
            <person name="Ma J."/>
        </authorList>
    </citation>
    <scope>NUCLEOTIDE SEQUENCE [LARGE SCALE GENOMIC DNA]</scope>
    <source>
        <strain evidence="3">CGMCC 1.18518</strain>
    </source>
</reference>
<dbReference type="InterPro" id="IPR006311">
    <property type="entry name" value="TAT_signal"/>
</dbReference>
<keyword evidence="1" id="KW-0732">Signal</keyword>
<dbReference type="EMBL" id="JBHSUB010000018">
    <property type="protein sequence ID" value="MFC6379371.1"/>
    <property type="molecule type" value="Genomic_DNA"/>
</dbReference>
<accession>A0ABW1W046</accession>
<evidence type="ECO:0000256" key="1">
    <source>
        <dbReference type="SAM" id="SignalP"/>
    </source>
</evidence>
<dbReference type="Pfam" id="PF12318">
    <property type="entry name" value="FAD-SLDH"/>
    <property type="match status" value="1"/>
</dbReference>
<dbReference type="Proteomes" id="UP001596230">
    <property type="component" value="Unassembled WGS sequence"/>
</dbReference>
<feature type="chain" id="PRO_5045457386" evidence="1">
    <location>
        <begin position="35"/>
        <end position="166"/>
    </location>
</feature>
<gene>
    <name evidence="2" type="ORF">ACFP9W_15055</name>
</gene>
<dbReference type="InterPro" id="IPR024651">
    <property type="entry name" value="FAD-SLDH_ssu"/>
</dbReference>
<sequence>MEFLAHLSRRRMLQGMGALAATALLPAGMLPAYAAGPVNDDFALISRYLTGRNTLPDDFGTALFDAFVKIDADFPQQLSRLNQWITRNSVPAAEISRRLPADSQVSDLAGLPALILTGWYLGIAGSGARAICVAYTSALANQDVAPVLNPPTYAYGTYGSWAAKPF</sequence>
<dbReference type="RefSeq" id="WP_212712818.1">
    <property type="nucleotide sequence ID" value="NZ_JBHSUB010000018.1"/>
</dbReference>